<dbReference type="PANTHER" id="PTHR47123:SF15">
    <property type="entry name" value="F-BOX PROTEIN SKIP23"/>
    <property type="match status" value="1"/>
</dbReference>
<reference evidence="2" key="1">
    <citation type="journal article" date="2023" name="Plant J.">
        <title>Genome sequences and population genomics provide insights into the demographic history, inbreeding, and mutation load of two 'living fossil' tree species of Dipteronia.</title>
        <authorList>
            <person name="Feng Y."/>
            <person name="Comes H.P."/>
            <person name="Chen J."/>
            <person name="Zhu S."/>
            <person name="Lu R."/>
            <person name="Zhang X."/>
            <person name="Li P."/>
            <person name="Qiu J."/>
            <person name="Olsen K.M."/>
            <person name="Qiu Y."/>
        </authorList>
    </citation>
    <scope>NUCLEOTIDE SEQUENCE</scope>
    <source>
        <strain evidence="2">NBL</strain>
    </source>
</reference>
<evidence type="ECO:0000313" key="3">
    <source>
        <dbReference type="Proteomes" id="UP001281410"/>
    </source>
</evidence>
<dbReference type="InterPro" id="IPR051304">
    <property type="entry name" value="SCF_F-box_domain"/>
</dbReference>
<evidence type="ECO:0000259" key="1">
    <source>
        <dbReference type="Pfam" id="PF03478"/>
    </source>
</evidence>
<dbReference type="Proteomes" id="UP001281410">
    <property type="component" value="Unassembled WGS sequence"/>
</dbReference>
<organism evidence="2 3">
    <name type="scientific">Dipteronia sinensis</name>
    <dbReference type="NCBI Taxonomy" id="43782"/>
    <lineage>
        <taxon>Eukaryota</taxon>
        <taxon>Viridiplantae</taxon>
        <taxon>Streptophyta</taxon>
        <taxon>Embryophyta</taxon>
        <taxon>Tracheophyta</taxon>
        <taxon>Spermatophyta</taxon>
        <taxon>Magnoliopsida</taxon>
        <taxon>eudicotyledons</taxon>
        <taxon>Gunneridae</taxon>
        <taxon>Pentapetalae</taxon>
        <taxon>rosids</taxon>
        <taxon>malvids</taxon>
        <taxon>Sapindales</taxon>
        <taxon>Sapindaceae</taxon>
        <taxon>Hippocastanoideae</taxon>
        <taxon>Acereae</taxon>
        <taxon>Dipteronia</taxon>
    </lineage>
</organism>
<dbReference type="EMBL" id="JANJYJ010000007">
    <property type="protein sequence ID" value="KAK3198076.1"/>
    <property type="molecule type" value="Genomic_DNA"/>
</dbReference>
<comment type="caution">
    <text evidence="2">The sequence shown here is derived from an EMBL/GenBank/DDBJ whole genome shotgun (WGS) entry which is preliminary data.</text>
</comment>
<gene>
    <name evidence="2" type="ORF">Dsin_021491</name>
</gene>
<keyword evidence="3" id="KW-1185">Reference proteome</keyword>
<accession>A0AAE0A134</accession>
<dbReference type="Pfam" id="PF03478">
    <property type="entry name" value="Beta-prop_KIB1-4"/>
    <property type="match status" value="1"/>
</dbReference>
<proteinExistence type="predicted"/>
<feature type="domain" description="KIB1-4 beta-propeller" evidence="1">
    <location>
        <begin position="16"/>
        <end position="122"/>
    </location>
</feature>
<sequence>MSFDIPRENPHGSDIQIFHYLVEFGDGILLVIRFIRNHFKETYDIKIFRLGMCKKEWVKLDSLGDCVILLGRNSSRCYSEKELRRYDMGNCIYFSNGSGLLGWMVGDFKLSCSIEKDDWGVFRLNSDGSERFAYLAKQEMRPPVWLTAPLWW</sequence>
<dbReference type="InterPro" id="IPR005174">
    <property type="entry name" value="KIB1-4_b-propeller"/>
</dbReference>
<dbReference type="PANTHER" id="PTHR47123">
    <property type="entry name" value="F-BOX PROTEIN SKIP23"/>
    <property type="match status" value="1"/>
</dbReference>
<protein>
    <recommendedName>
        <fullName evidence="1">KIB1-4 beta-propeller domain-containing protein</fullName>
    </recommendedName>
</protein>
<evidence type="ECO:0000313" key="2">
    <source>
        <dbReference type="EMBL" id="KAK3198076.1"/>
    </source>
</evidence>
<dbReference type="AlphaFoldDB" id="A0AAE0A134"/>
<name>A0AAE0A134_9ROSI</name>